<keyword evidence="1" id="KW-1133">Transmembrane helix</keyword>
<feature type="transmembrane region" description="Helical" evidence="1">
    <location>
        <begin position="47"/>
        <end position="80"/>
    </location>
</feature>
<sequence length="86" mass="10001">MSYFKFRSLFLAYAFAILPLGIILSFLALFEIIPINYNNDNIVGLQGLIIGLIFTLSGVIMFTVINWLYLNVGCFLYNYFRKHFMD</sequence>
<name>A0A3E1YDV1_9BACT</name>
<dbReference type="AlphaFoldDB" id="A0A3E1YDV1"/>
<organism evidence="2 3">
    <name type="scientific">Chitinophaga silvatica</name>
    <dbReference type="NCBI Taxonomy" id="2282649"/>
    <lineage>
        <taxon>Bacteria</taxon>
        <taxon>Pseudomonadati</taxon>
        <taxon>Bacteroidota</taxon>
        <taxon>Chitinophagia</taxon>
        <taxon>Chitinophagales</taxon>
        <taxon>Chitinophagaceae</taxon>
        <taxon>Chitinophaga</taxon>
    </lineage>
</organism>
<proteinExistence type="predicted"/>
<evidence type="ECO:0000313" key="3">
    <source>
        <dbReference type="Proteomes" id="UP000260644"/>
    </source>
</evidence>
<keyword evidence="1" id="KW-0472">Membrane</keyword>
<protein>
    <submittedName>
        <fullName evidence="2">Uncharacterized protein</fullName>
    </submittedName>
</protein>
<comment type="caution">
    <text evidence="2">The sequence shown here is derived from an EMBL/GenBank/DDBJ whole genome shotgun (WGS) entry which is preliminary data.</text>
</comment>
<evidence type="ECO:0000313" key="2">
    <source>
        <dbReference type="EMBL" id="RFS24669.1"/>
    </source>
</evidence>
<reference evidence="2 3" key="1">
    <citation type="submission" date="2018-07" db="EMBL/GenBank/DDBJ databases">
        <title>Chitinophaga K2CV101002-2 sp. nov., isolated from a monsoon evergreen broad-leaved forest soil.</title>
        <authorList>
            <person name="Lv Y."/>
        </authorList>
    </citation>
    <scope>NUCLEOTIDE SEQUENCE [LARGE SCALE GENOMIC DNA]</scope>
    <source>
        <strain evidence="2 3">GDMCC 1.1288</strain>
    </source>
</reference>
<gene>
    <name evidence="2" type="ORF">DVR12_05555</name>
</gene>
<dbReference type="Proteomes" id="UP000260644">
    <property type="component" value="Unassembled WGS sequence"/>
</dbReference>
<dbReference type="EMBL" id="QPMM01000002">
    <property type="protein sequence ID" value="RFS24669.1"/>
    <property type="molecule type" value="Genomic_DNA"/>
</dbReference>
<keyword evidence="1" id="KW-0812">Transmembrane</keyword>
<feature type="transmembrane region" description="Helical" evidence="1">
    <location>
        <begin position="12"/>
        <end position="35"/>
    </location>
</feature>
<evidence type="ECO:0000256" key="1">
    <source>
        <dbReference type="SAM" id="Phobius"/>
    </source>
</evidence>
<keyword evidence="3" id="KW-1185">Reference proteome</keyword>
<accession>A0A3E1YDV1</accession>